<evidence type="ECO:0000313" key="1">
    <source>
        <dbReference type="EMBL" id="KAF5766238.1"/>
    </source>
</evidence>
<dbReference type="Proteomes" id="UP000215914">
    <property type="component" value="Unassembled WGS sequence"/>
</dbReference>
<dbReference type="Gramene" id="mRNA:HanXRQr2_Chr15g0713011">
    <property type="protein sequence ID" value="mRNA:HanXRQr2_Chr15g0713011"/>
    <property type="gene ID" value="HanXRQr2_Chr15g0713011"/>
</dbReference>
<organism evidence="1 2">
    <name type="scientific">Helianthus annuus</name>
    <name type="common">Common sunflower</name>
    <dbReference type="NCBI Taxonomy" id="4232"/>
    <lineage>
        <taxon>Eukaryota</taxon>
        <taxon>Viridiplantae</taxon>
        <taxon>Streptophyta</taxon>
        <taxon>Embryophyta</taxon>
        <taxon>Tracheophyta</taxon>
        <taxon>Spermatophyta</taxon>
        <taxon>Magnoliopsida</taxon>
        <taxon>eudicotyledons</taxon>
        <taxon>Gunneridae</taxon>
        <taxon>Pentapetalae</taxon>
        <taxon>asterids</taxon>
        <taxon>campanulids</taxon>
        <taxon>Asterales</taxon>
        <taxon>Asteraceae</taxon>
        <taxon>Asteroideae</taxon>
        <taxon>Heliantheae alliance</taxon>
        <taxon>Heliantheae</taxon>
        <taxon>Helianthus</taxon>
    </lineage>
</organism>
<proteinExistence type="predicted"/>
<name>A0A9K3E4Z7_HELAN</name>
<comment type="caution">
    <text evidence="1">The sequence shown here is derived from an EMBL/GenBank/DDBJ whole genome shotgun (WGS) entry which is preliminary data.</text>
</comment>
<dbReference type="EMBL" id="MNCJ02000330">
    <property type="protein sequence ID" value="KAF5766238.1"/>
    <property type="molecule type" value="Genomic_DNA"/>
</dbReference>
<protein>
    <submittedName>
        <fullName evidence="1">Uncharacterized protein</fullName>
    </submittedName>
</protein>
<accession>A0A9K3E4Z7</accession>
<reference evidence="1" key="1">
    <citation type="journal article" date="2017" name="Nature">
        <title>The sunflower genome provides insights into oil metabolism, flowering and Asterid evolution.</title>
        <authorList>
            <person name="Badouin H."/>
            <person name="Gouzy J."/>
            <person name="Grassa C.J."/>
            <person name="Murat F."/>
            <person name="Staton S.E."/>
            <person name="Cottret L."/>
            <person name="Lelandais-Briere C."/>
            <person name="Owens G.L."/>
            <person name="Carrere S."/>
            <person name="Mayjonade B."/>
            <person name="Legrand L."/>
            <person name="Gill N."/>
            <person name="Kane N.C."/>
            <person name="Bowers J.E."/>
            <person name="Hubner S."/>
            <person name="Bellec A."/>
            <person name="Berard A."/>
            <person name="Berges H."/>
            <person name="Blanchet N."/>
            <person name="Boniface M.C."/>
            <person name="Brunel D."/>
            <person name="Catrice O."/>
            <person name="Chaidir N."/>
            <person name="Claudel C."/>
            <person name="Donnadieu C."/>
            <person name="Faraut T."/>
            <person name="Fievet G."/>
            <person name="Helmstetter N."/>
            <person name="King M."/>
            <person name="Knapp S.J."/>
            <person name="Lai Z."/>
            <person name="Le Paslier M.C."/>
            <person name="Lippi Y."/>
            <person name="Lorenzon L."/>
            <person name="Mandel J.R."/>
            <person name="Marage G."/>
            <person name="Marchand G."/>
            <person name="Marquand E."/>
            <person name="Bret-Mestries E."/>
            <person name="Morien E."/>
            <person name="Nambeesan S."/>
            <person name="Nguyen T."/>
            <person name="Pegot-Espagnet P."/>
            <person name="Pouilly N."/>
            <person name="Raftis F."/>
            <person name="Sallet E."/>
            <person name="Schiex T."/>
            <person name="Thomas J."/>
            <person name="Vandecasteele C."/>
            <person name="Vares D."/>
            <person name="Vear F."/>
            <person name="Vautrin S."/>
            <person name="Crespi M."/>
            <person name="Mangin B."/>
            <person name="Burke J.M."/>
            <person name="Salse J."/>
            <person name="Munos S."/>
            <person name="Vincourt P."/>
            <person name="Rieseberg L.H."/>
            <person name="Langlade N.B."/>
        </authorList>
    </citation>
    <scope>NUCLEOTIDE SEQUENCE</scope>
    <source>
        <tissue evidence="1">Leaves</tissue>
    </source>
</reference>
<sequence>MILSNPNEGKKQIQQWRSTLYDSISVALQPPLPLTVMVVISPIDTIESRICYGGGSVLWA</sequence>
<evidence type="ECO:0000313" key="2">
    <source>
        <dbReference type="Proteomes" id="UP000215914"/>
    </source>
</evidence>
<dbReference type="AlphaFoldDB" id="A0A9K3E4Z7"/>
<reference evidence="1" key="2">
    <citation type="submission" date="2020-06" db="EMBL/GenBank/DDBJ databases">
        <title>Helianthus annuus Genome sequencing and assembly Release 2.</title>
        <authorList>
            <person name="Gouzy J."/>
            <person name="Langlade N."/>
            <person name="Munos S."/>
        </authorList>
    </citation>
    <scope>NUCLEOTIDE SEQUENCE</scope>
    <source>
        <tissue evidence="1">Leaves</tissue>
    </source>
</reference>
<gene>
    <name evidence="1" type="ORF">HanXRQr2_Chr15g0713011</name>
</gene>
<keyword evidence="2" id="KW-1185">Reference proteome</keyword>